<comment type="similarity">
    <text evidence="1 5">Belongs to the FliD family.</text>
</comment>
<evidence type="ECO:0000259" key="7">
    <source>
        <dbReference type="Pfam" id="PF07195"/>
    </source>
</evidence>
<evidence type="ECO:0000259" key="6">
    <source>
        <dbReference type="Pfam" id="PF02465"/>
    </source>
</evidence>
<dbReference type="Pfam" id="PF02465">
    <property type="entry name" value="FliD_N"/>
    <property type="match status" value="1"/>
</dbReference>
<dbReference type="PANTHER" id="PTHR30288">
    <property type="entry name" value="FLAGELLAR CAP/ASSEMBLY PROTEIN FLID"/>
    <property type="match status" value="1"/>
</dbReference>
<dbReference type="InterPro" id="IPR003481">
    <property type="entry name" value="FliD_N"/>
</dbReference>
<dbReference type="GO" id="GO:0071973">
    <property type="term" value="P:bacterial-type flagellum-dependent cell motility"/>
    <property type="evidence" value="ECO:0007669"/>
    <property type="project" value="InterPro"/>
</dbReference>
<dbReference type="GO" id="GO:0009421">
    <property type="term" value="C:bacterial-type flagellum filament cap"/>
    <property type="evidence" value="ECO:0007669"/>
    <property type="project" value="InterPro"/>
</dbReference>
<dbReference type="PANTHER" id="PTHR30288:SF0">
    <property type="entry name" value="FLAGELLAR HOOK-ASSOCIATED PROTEIN 2"/>
    <property type="match status" value="1"/>
</dbReference>
<evidence type="ECO:0000313" key="8">
    <source>
        <dbReference type="EMBL" id="TYP75743.1"/>
    </source>
</evidence>
<dbReference type="GO" id="GO:0030288">
    <property type="term" value="C:outer membrane-bounded periplasmic space"/>
    <property type="evidence" value="ECO:0007669"/>
    <property type="project" value="InterPro"/>
</dbReference>
<evidence type="ECO:0000256" key="2">
    <source>
        <dbReference type="ARBA" id="ARBA00011255"/>
    </source>
</evidence>
<dbReference type="RefSeq" id="WP_148929655.1">
    <property type="nucleotide sequence ID" value="NZ_VNHS01000004.1"/>
</dbReference>
<keyword evidence="8" id="KW-0969">Cilium</keyword>
<dbReference type="PRINTS" id="PR01010">
    <property type="entry name" value="FLGPRINGFLGI"/>
</dbReference>
<evidence type="ECO:0000313" key="9">
    <source>
        <dbReference type="Proteomes" id="UP000323257"/>
    </source>
</evidence>
<comment type="function">
    <text evidence="5">Required for morphogenesis and for the elongation of the flagellar filament by facilitating polymerization of the flagellin monomers at the tip of growing filament. Forms a capping structure, which prevents flagellin subunits (transported through the central channel of the flagellum) from leaking out without polymerization at the distal end.</text>
</comment>
<keyword evidence="9" id="KW-1185">Reference proteome</keyword>
<dbReference type="GO" id="GO:0007155">
    <property type="term" value="P:cell adhesion"/>
    <property type="evidence" value="ECO:0007669"/>
    <property type="project" value="InterPro"/>
</dbReference>
<evidence type="ECO:0000256" key="5">
    <source>
        <dbReference type="RuleBase" id="RU362066"/>
    </source>
</evidence>
<dbReference type="OrthoDB" id="9776025at2"/>
<dbReference type="InterPro" id="IPR001782">
    <property type="entry name" value="Flag_FlgI"/>
</dbReference>
<keyword evidence="8" id="KW-0966">Cell projection</keyword>
<dbReference type="InterPro" id="IPR040026">
    <property type="entry name" value="FliD"/>
</dbReference>
<dbReference type="EMBL" id="VNHS01000004">
    <property type="protein sequence ID" value="TYP75743.1"/>
    <property type="molecule type" value="Genomic_DNA"/>
</dbReference>
<dbReference type="GO" id="GO:0009428">
    <property type="term" value="C:bacterial-type flagellum basal body, distal rod, P ring"/>
    <property type="evidence" value="ECO:0007669"/>
    <property type="project" value="InterPro"/>
</dbReference>
<feature type="domain" description="Flagellar hook-associated protein 2 C-terminal" evidence="7">
    <location>
        <begin position="309"/>
        <end position="580"/>
    </location>
</feature>
<dbReference type="AlphaFoldDB" id="A0A5S5CCL9"/>
<dbReference type="Gene3D" id="3.30.70.2120">
    <property type="match status" value="2"/>
</dbReference>
<proteinExistence type="inferred from homology"/>
<sequence>MVSVNRLSGLISGMDTDSLVKSLVSSQSSKVNKMKQQQQLLEWKRADYRDLNSKVLDLRNSAFNMKLQGSYLTKSATSSQDGAVSVTGTSSANAGQYNIEVSSLAKGASLTSGVIGANDVLYANGESMTINGQTITFTGDTKAADLVNLINAKSTDTGVKASYDTTMQRVFFSTMKTGTSAQIDIGGASVASKLKLASAAGTSQGLTTTSAIPFGAGGAPQNITLKVGSKDYTYSLSATDKVGDLLNKINQDFGTTGITAQVDGGRIVLNNPSGQAVSFTSGDATMLAGLGLDAALDTAYNPTAVKTTGQNAKVKFNGVEGSYESNTFSISGMTITAKTTTTSPATLTVNQDTDAVFKTIKDFVDKYNTLIDTVNTKVSESYDRDYQPLTDEQKEAMSEDDIKKWEEKAKVGLLSRDSILSSGLSSFRQAFSEGMTGMSSTMNSLAQIGISSTLNTNGVVQGTYLDKGKIYIDEAKLKKAIADNPDEVMKLFTANDGNSTTSSGDGLAVRLYDRADAIITKITAKAGTAASSSLKSYEIGKSMSDLTTRISREEVRIADMQDRYYTQFARMESYLSKMNSQSSWLSQQTG</sequence>
<comment type="subunit">
    <text evidence="2 5">Homopentamer.</text>
</comment>
<gene>
    <name evidence="8" type="ORF">BCM02_104424</name>
</gene>
<keyword evidence="8" id="KW-0282">Flagellum</keyword>
<dbReference type="Proteomes" id="UP000323257">
    <property type="component" value="Unassembled WGS sequence"/>
</dbReference>
<keyword evidence="3" id="KW-0175">Coiled coil</keyword>
<accession>A0A5S5CCL9</accession>
<evidence type="ECO:0000256" key="1">
    <source>
        <dbReference type="ARBA" id="ARBA00009764"/>
    </source>
</evidence>
<comment type="subcellular location">
    <subcellularLocation>
        <location evidence="5">Secreted</location>
    </subcellularLocation>
    <subcellularLocation>
        <location evidence="5">Bacterial flagellum</location>
    </subcellularLocation>
</comment>
<comment type="caution">
    <text evidence="8">The sequence shown here is derived from an EMBL/GenBank/DDBJ whole genome shotgun (WGS) entry which is preliminary data.</text>
</comment>
<dbReference type="Pfam" id="PF07196">
    <property type="entry name" value="Flagellin_IN"/>
    <property type="match status" value="2"/>
</dbReference>
<keyword evidence="4 5" id="KW-0975">Bacterial flagellum</keyword>
<evidence type="ECO:0000256" key="3">
    <source>
        <dbReference type="ARBA" id="ARBA00023054"/>
    </source>
</evidence>
<protein>
    <recommendedName>
        <fullName evidence="5">Flagellar hook-associated protein 2</fullName>
        <shortName evidence="5">HAP2</shortName>
    </recommendedName>
    <alternativeName>
        <fullName evidence="5">Flagellar cap protein</fullName>
    </alternativeName>
</protein>
<dbReference type="Pfam" id="PF07195">
    <property type="entry name" value="FliD_C"/>
    <property type="match status" value="1"/>
</dbReference>
<feature type="domain" description="Flagellar hook-associated protein 2 N-terminal" evidence="6">
    <location>
        <begin position="12"/>
        <end position="107"/>
    </location>
</feature>
<dbReference type="GO" id="GO:0009424">
    <property type="term" value="C:bacterial-type flagellum hook"/>
    <property type="evidence" value="ECO:0007669"/>
    <property type="project" value="UniProtKB-UniRule"/>
</dbReference>
<reference evidence="8 9" key="1">
    <citation type="submission" date="2019-07" db="EMBL/GenBank/DDBJ databases">
        <title>Genomic Encyclopedia of Type Strains, Phase III (KMG-III): the genomes of soil and plant-associated and newly described type strains.</title>
        <authorList>
            <person name="Whitman W."/>
        </authorList>
    </citation>
    <scope>NUCLEOTIDE SEQUENCE [LARGE SCALE GENOMIC DNA]</scope>
    <source>
        <strain evidence="8 9">BL24</strain>
    </source>
</reference>
<dbReference type="GO" id="GO:0005198">
    <property type="term" value="F:structural molecule activity"/>
    <property type="evidence" value="ECO:0007669"/>
    <property type="project" value="InterPro"/>
</dbReference>
<name>A0A5S5CCL9_9BACL</name>
<organism evidence="8 9">
    <name type="scientific">Paenibacillus methanolicus</name>
    <dbReference type="NCBI Taxonomy" id="582686"/>
    <lineage>
        <taxon>Bacteria</taxon>
        <taxon>Bacillati</taxon>
        <taxon>Bacillota</taxon>
        <taxon>Bacilli</taxon>
        <taxon>Bacillales</taxon>
        <taxon>Paenibacillaceae</taxon>
        <taxon>Paenibacillus</taxon>
    </lineage>
</organism>
<keyword evidence="5" id="KW-0964">Secreted</keyword>
<dbReference type="InterPro" id="IPR010809">
    <property type="entry name" value="FliD_C"/>
</dbReference>
<dbReference type="InterPro" id="IPR010810">
    <property type="entry name" value="Flagellin_hook_IN_motif"/>
</dbReference>
<dbReference type="GO" id="GO:0005576">
    <property type="term" value="C:extracellular region"/>
    <property type="evidence" value="ECO:0007669"/>
    <property type="project" value="UniProtKB-SubCell"/>
</dbReference>
<evidence type="ECO:0000256" key="4">
    <source>
        <dbReference type="ARBA" id="ARBA00023143"/>
    </source>
</evidence>